<reference evidence="4 5" key="1">
    <citation type="submission" date="2017-02" db="EMBL/GenBank/DDBJ databases">
        <authorList>
            <person name="Peterson S.W."/>
        </authorList>
    </citation>
    <scope>NUCLEOTIDE SEQUENCE [LARGE SCALE GENOMIC DNA]</scope>
    <source>
        <strain evidence="4 5">ATCC 43324</strain>
    </source>
</reference>
<evidence type="ECO:0000256" key="2">
    <source>
        <dbReference type="ARBA" id="ARBA00022679"/>
    </source>
</evidence>
<dbReference type="Proteomes" id="UP000190065">
    <property type="component" value="Unassembled WGS sequence"/>
</dbReference>
<dbReference type="GO" id="GO:0016758">
    <property type="term" value="F:hexosyltransferase activity"/>
    <property type="evidence" value="ECO:0007669"/>
    <property type="project" value="UniProtKB-ARBA"/>
</dbReference>
<protein>
    <submittedName>
        <fullName evidence="4">Glycosyltransferase involved in cell wall bisynthesis</fullName>
    </submittedName>
</protein>
<feature type="domain" description="Glycosyltransferase 2-like" evidence="3">
    <location>
        <begin position="13"/>
        <end position="133"/>
    </location>
</feature>
<organism evidence="4 5">
    <name type="scientific">Segatella oulorum</name>
    <dbReference type="NCBI Taxonomy" id="28136"/>
    <lineage>
        <taxon>Bacteria</taxon>
        <taxon>Pseudomonadati</taxon>
        <taxon>Bacteroidota</taxon>
        <taxon>Bacteroidia</taxon>
        <taxon>Bacteroidales</taxon>
        <taxon>Prevotellaceae</taxon>
        <taxon>Segatella</taxon>
    </lineage>
</organism>
<dbReference type="Gene3D" id="3.90.550.10">
    <property type="entry name" value="Spore Coat Polysaccharide Biosynthesis Protein SpsA, Chain A"/>
    <property type="match status" value="1"/>
</dbReference>
<dbReference type="CDD" id="cd00761">
    <property type="entry name" value="Glyco_tranf_GTA_type"/>
    <property type="match status" value="1"/>
</dbReference>
<proteinExistence type="predicted"/>
<evidence type="ECO:0000259" key="3">
    <source>
        <dbReference type="Pfam" id="PF00535"/>
    </source>
</evidence>
<keyword evidence="2 4" id="KW-0808">Transferase</keyword>
<dbReference type="PANTHER" id="PTHR22916">
    <property type="entry name" value="GLYCOSYLTRANSFERASE"/>
    <property type="match status" value="1"/>
</dbReference>
<accession>A0A1T4LRI9</accession>
<dbReference type="AlphaFoldDB" id="A0A1T4LRI9"/>
<evidence type="ECO:0000313" key="4">
    <source>
        <dbReference type="EMBL" id="SJZ57261.1"/>
    </source>
</evidence>
<evidence type="ECO:0000313" key="5">
    <source>
        <dbReference type="Proteomes" id="UP000190065"/>
    </source>
</evidence>
<dbReference type="PANTHER" id="PTHR22916:SF51">
    <property type="entry name" value="GLYCOSYLTRANSFERASE EPSH-RELATED"/>
    <property type="match status" value="1"/>
</dbReference>
<dbReference type="Pfam" id="PF00535">
    <property type="entry name" value="Glycos_transf_2"/>
    <property type="match status" value="1"/>
</dbReference>
<dbReference type="InterPro" id="IPR001173">
    <property type="entry name" value="Glyco_trans_2-like"/>
</dbReference>
<dbReference type="SUPFAM" id="SSF53448">
    <property type="entry name" value="Nucleotide-diphospho-sugar transferases"/>
    <property type="match status" value="1"/>
</dbReference>
<name>A0A1T4LRI9_9BACT</name>
<dbReference type="InterPro" id="IPR029044">
    <property type="entry name" value="Nucleotide-diphossugar_trans"/>
</dbReference>
<gene>
    <name evidence="4" type="ORF">SAMN02745202_00508</name>
</gene>
<keyword evidence="1" id="KW-0328">Glycosyltransferase</keyword>
<dbReference type="eggNOG" id="COG1215">
    <property type="taxonomic scope" value="Bacteria"/>
</dbReference>
<sequence>MQRAITSKKTMISIITPVYNAEKFISSMIDSVLVQTYQDWELILVDDGSKDASAEICKEYAAKDTRIRVIHQHNRGPAQARNRALRESKGDFITFADSDDWLESTFLERLFQTLTQENADCVICEFFENDTQKEIVRGSNTGAIEHRTQEEILYALYDFKIESYLWTMLFRRKCISTPFYPFKIVEDYATISSWMLQVKKAVFLHVPLYHYRQTKGSSSHVTHQEDDIYWLKAMFVVYRNITKHHLLQQHTNEINRYFIERTMWYTRSLVRTLHSAPTCIHYLKLIALQLRQMQTPHEWKPGRKQYFRYWLLRNMPWLYYHIISSTKSKNVVDRNANQTLFE</sequence>
<dbReference type="EMBL" id="FUXK01000004">
    <property type="protein sequence ID" value="SJZ57261.1"/>
    <property type="molecule type" value="Genomic_DNA"/>
</dbReference>
<dbReference type="STRING" id="28136.SAMN02745202_00508"/>
<evidence type="ECO:0000256" key="1">
    <source>
        <dbReference type="ARBA" id="ARBA00022676"/>
    </source>
</evidence>